<keyword evidence="2" id="KW-1185">Reference proteome</keyword>
<dbReference type="EMBL" id="ML977363">
    <property type="protein sequence ID" value="KAF2106325.1"/>
    <property type="molecule type" value="Genomic_DNA"/>
</dbReference>
<dbReference type="Proteomes" id="UP000799770">
    <property type="component" value="Unassembled WGS sequence"/>
</dbReference>
<dbReference type="AlphaFoldDB" id="A0A6A5YH11"/>
<accession>A0A6A5YH11</accession>
<evidence type="ECO:0000313" key="2">
    <source>
        <dbReference type="Proteomes" id="UP000799770"/>
    </source>
</evidence>
<gene>
    <name evidence="1" type="ORF">BDV96DRAFT_654714</name>
</gene>
<organism evidence="1 2">
    <name type="scientific">Lophiotrema nucula</name>
    <dbReference type="NCBI Taxonomy" id="690887"/>
    <lineage>
        <taxon>Eukaryota</taxon>
        <taxon>Fungi</taxon>
        <taxon>Dikarya</taxon>
        <taxon>Ascomycota</taxon>
        <taxon>Pezizomycotina</taxon>
        <taxon>Dothideomycetes</taxon>
        <taxon>Pleosporomycetidae</taxon>
        <taxon>Pleosporales</taxon>
        <taxon>Lophiotremataceae</taxon>
        <taxon>Lophiotrema</taxon>
    </lineage>
</organism>
<evidence type="ECO:0000313" key="1">
    <source>
        <dbReference type="EMBL" id="KAF2106325.1"/>
    </source>
</evidence>
<reference evidence="1" key="1">
    <citation type="journal article" date="2020" name="Stud. Mycol.">
        <title>101 Dothideomycetes genomes: a test case for predicting lifestyles and emergence of pathogens.</title>
        <authorList>
            <person name="Haridas S."/>
            <person name="Albert R."/>
            <person name="Binder M."/>
            <person name="Bloem J."/>
            <person name="Labutti K."/>
            <person name="Salamov A."/>
            <person name="Andreopoulos B."/>
            <person name="Baker S."/>
            <person name="Barry K."/>
            <person name="Bills G."/>
            <person name="Bluhm B."/>
            <person name="Cannon C."/>
            <person name="Castanera R."/>
            <person name="Culley D."/>
            <person name="Daum C."/>
            <person name="Ezra D."/>
            <person name="Gonzalez J."/>
            <person name="Henrissat B."/>
            <person name="Kuo A."/>
            <person name="Liang C."/>
            <person name="Lipzen A."/>
            <person name="Lutzoni F."/>
            <person name="Magnuson J."/>
            <person name="Mondo S."/>
            <person name="Nolan M."/>
            <person name="Ohm R."/>
            <person name="Pangilinan J."/>
            <person name="Park H.-J."/>
            <person name="Ramirez L."/>
            <person name="Alfaro M."/>
            <person name="Sun H."/>
            <person name="Tritt A."/>
            <person name="Yoshinaga Y."/>
            <person name="Zwiers L.-H."/>
            <person name="Turgeon B."/>
            <person name="Goodwin S."/>
            <person name="Spatafora J."/>
            <person name="Crous P."/>
            <person name="Grigoriev I."/>
        </authorList>
    </citation>
    <scope>NUCLEOTIDE SEQUENCE</scope>
    <source>
        <strain evidence="1">CBS 627.86</strain>
    </source>
</reference>
<name>A0A6A5YH11_9PLEO</name>
<sequence length="150" mass="16464">MANKQVAPAPDPKLIEGLPSLKEQIITNAVAHYGPDHPYSDRYDVITLRSWGAPPASTNFGVALIVYEGETKARWKLLMRSNMHTHLEVAMEELRVWLMDMVFTDICNMALGDSRGRPEQSIAMLSPNGNGAVGISGSDVTGGVKRKKEE</sequence>
<proteinExistence type="predicted"/>
<protein>
    <submittedName>
        <fullName evidence="1">Uncharacterized protein</fullName>
    </submittedName>
</protein>